<dbReference type="AlphaFoldDB" id="M7N1H4"/>
<dbReference type="STRING" id="1279009.ADICEAN_03726"/>
<dbReference type="EC" id="3.1.11.6" evidence="6"/>
<dbReference type="OrthoDB" id="9813898at2"/>
<evidence type="ECO:0000313" key="7">
    <source>
        <dbReference type="EMBL" id="EMR01142.1"/>
    </source>
</evidence>
<dbReference type="GO" id="GO:0009318">
    <property type="term" value="C:exodeoxyribonuclease VII complex"/>
    <property type="evidence" value="ECO:0007669"/>
    <property type="project" value="UniProtKB-UniRule"/>
</dbReference>
<dbReference type="InterPro" id="IPR003761">
    <property type="entry name" value="Exonuc_VII_S"/>
</dbReference>
<dbReference type="SUPFAM" id="SSF116842">
    <property type="entry name" value="XseB-like"/>
    <property type="match status" value="1"/>
</dbReference>
<dbReference type="RefSeq" id="WP_009197105.1">
    <property type="nucleotide sequence ID" value="NZ_AODQ01000141.1"/>
</dbReference>
<comment type="similarity">
    <text evidence="1">Belongs to the XseB family.</text>
</comment>
<dbReference type="NCBIfam" id="TIGR01280">
    <property type="entry name" value="xseB"/>
    <property type="match status" value="1"/>
</dbReference>
<reference evidence="7 8" key="1">
    <citation type="journal article" date="2013" name="Genome Announc.">
        <title>Draft Genome Sequence of Cesiribacter andamanensis Strain AMV16T, Isolated from a Soil Sample from a Mud Volcano in the Andaman Islands, India.</title>
        <authorList>
            <person name="Shivaji S."/>
            <person name="Ara S."/>
            <person name="Begum Z."/>
            <person name="Srinivas T.N."/>
            <person name="Singh A."/>
            <person name="Kumar Pinnaka A."/>
        </authorList>
    </citation>
    <scope>NUCLEOTIDE SEQUENCE [LARGE SCALE GENOMIC DNA]</scope>
    <source>
        <strain evidence="7 8">AMV16</strain>
    </source>
</reference>
<evidence type="ECO:0000256" key="5">
    <source>
        <dbReference type="ARBA" id="ARBA00022839"/>
    </source>
</evidence>
<protein>
    <recommendedName>
        <fullName evidence="6">Exodeoxyribonuclease VII small subunit</fullName>
        <ecNumber evidence="6">3.1.11.6</ecNumber>
    </recommendedName>
</protein>
<dbReference type="Proteomes" id="UP000011910">
    <property type="component" value="Unassembled WGS sequence"/>
</dbReference>
<evidence type="ECO:0000256" key="4">
    <source>
        <dbReference type="ARBA" id="ARBA00022801"/>
    </source>
</evidence>
<keyword evidence="2" id="KW-0963">Cytoplasm</keyword>
<evidence type="ECO:0000256" key="3">
    <source>
        <dbReference type="ARBA" id="ARBA00022722"/>
    </source>
</evidence>
<accession>M7N1H4</accession>
<dbReference type="Pfam" id="PF02609">
    <property type="entry name" value="Exonuc_VII_S"/>
    <property type="match status" value="1"/>
</dbReference>
<keyword evidence="4" id="KW-0378">Hydrolase</keyword>
<dbReference type="GO" id="GO:0008855">
    <property type="term" value="F:exodeoxyribonuclease VII activity"/>
    <property type="evidence" value="ECO:0007669"/>
    <property type="project" value="UniProtKB-UniRule"/>
</dbReference>
<name>M7N1H4_9BACT</name>
<evidence type="ECO:0000313" key="8">
    <source>
        <dbReference type="Proteomes" id="UP000011910"/>
    </source>
</evidence>
<evidence type="ECO:0000256" key="2">
    <source>
        <dbReference type="ARBA" id="ARBA00022490"/>
    </source>
</evidence>
<comment type="caution">
    <text evidence="7">The sequence shown here is derived from an EMBL/GenBank/DDBJ whole genome shotgun (WGS) entry which is preliminary data.</text>
</comment>
<dbReference type="EMBL" id="AODQ01000141">
    <property type="protein sequence ID" value="EMR01142.1"/>
    <property type="molecule type" value="Genomic_DNA"/>
</dbReference>
<dbReference type="InterPro" id="IPR037004">
    <property type="entry name" value="Exonuc_VII_ssu_sf"/>
</dbReference>
<sequence length="61" mass="7248">MTYNDAIKKLEEIVHRIENEEPDVDELSGMVKEGYELLMFCKKRLKATEEEVQEAFEKLKE</sequence>
<organism evidence="7 8">
    <name type="scientific">Cesiribacter andamanensis AMV16</name>
    <dbReference type="NCBI Taxonomy" id="1279009"/>
    <lineage>
        <taxon>Bacteria</taxon>
        <taxon>Pseudomonadati</taxon>
        <taxon>Bacteroidota</taxon>
        <taxon>Cytophagia</taxon>
        <taxon>Cytophagales</taxon>
        <taxon>Cesiribacteraceae</taxon>
        <taxon>Cesiribacter</taxon>
    </lineage>
</organism>
<keyword evidence="3" id="KW-0540">Nuclease</keyword>
<gene>
    <name evidence="7" type="ORF">ADICEAN_03726</name>
</gene>
<dbReference type="eggNOG" id="COG1722">
    <property type="taxonomic scope" value="Bacteria"/>
</dbReference>
<keyword evidence="5" id="KW-0269">Exonuclease</keyword>
<evidence type="ECO:0000256" key="1">
    <source>
        <dbReference type="ARBA" id="ARBA00009998"/>
    </source>
</evidence>
<dbReference type="Gene3D" id="1.10.287.1040">
    <property type="entry name" value="Exonuclease VII, small subunit"/>
    <property type="match status" value="1"/>
</dbReference>
<evidence type="ECO:0000256" key="6">
    <source>
        <dbReference type="NCBIfam" id="TIGR01280"/>
    </source>
</evidence>
<dbReference type="GO" id="GO:0006308">
    <property type="term" value="P:DNA catabolic process"/>
    <property type="evidence" value="ECO:0007669"/>
    <property type="project" value="UniProtKB-UniRule"/>
</dbReference>
<proteinExistence type="inferred from homology"/>
<keyword evidence="8" id="KW-1185">Reference proteome</keyword>